<dbReference type="InterPro" id="IPR007360">
    <property type="entry name" value="SirB"/>
</dbReference>
<keyword evidence="1" id="KW-0472">Membrane</keyword>
<proteinExistence type="predicted"/>
<keyword evidence="1" id="KW-1133">Transmembrane helix</keyword>
<dbReference type="PIRSF" id="PIRSF005610">
    <property type="entry name" value="SirB"/>
    <property type="match status" value="1"/>
</dbReference>
<dbReference type="EMBL" id="DWUQ01000108">
    <property type="protein sequence ID" value="HJD44458.1"/>
    <property type="molecule type" value="Genomic_DNA"/>
</dbReference>
<dbReference type="Proteomes" id="UP000823889">
    <property type="component" value="Unassembled WGS sequence"/>
</dbReference>
<dbReference type="GO" id="GO:0005886">
    <property type="term" value="C:plasma membrane"/>
    <property type="evidence" value="ECO:0007669"/>
    <property type="project" value="TreeGrafter"/>
</dbReference>
<sequence>MYLGIKHLHTTAAALSILFFIVRAFWSVTGSSYLQAKFVRITPHIIDTILFGCGLALAAMLGKGAAAPWLYAKLVLIVCYILVGMYAIKKGPTPLARGVAACIAVAIFIYIVGIAVNLSVASWFA</sequence>
<protein>
    <submittedName>
        <fullName evidence="2">SirB2 family protein</fullName>
    </submittedName>
</protein>
<evidence type="ECO:0000313" key="2">
    <source>
        <dbReference type="EMBL" id="HJD44458.1"/>
    </source>
</evidence>
<gene>
    <name evidence="2" type="ORF">H9906_05430</name>
</gene>
<reference evidence="2" key="1">
    <citation type="journal article" date="2021" name="PeerJ">
        <title>Extensive microbial diversity within the chicken gut microbiome revealed by metagenomics and culture.</title>
        <authorList>
            <person name="Gilroy R."/>
            <person name="Ravi A."/>
            <person name="Getino M."/>
            <person name="Pursley I."/>
            <person name="Horton D.L."/>
            <person name="Alikhan N.F."/>
            <person name="Baker D."/>
            <person name="Gharbi K."/>
            <person name="Hall N."/>
            <person name="Watson M."/>
            <person name="Adriaenssens E.M."/>
            <person name="Foster-Nyarko E."/>
            <person name="Jarju S."/>
            <person name="Secka A."/>
            <person name="Antonio M."/>
            <person name="Oren A."/>
            <person name="Chaudhuri R.R."/>
            <person name="La Ragione R."/>
            <person name="Hildebrand F."/>
            <person name="Pallen M.J."/>
        </authorList>
    </citation>
    <scope>NUCLEOTIDE SEQUENCE</scope>
    <source>
        <strain evidence="2">9264</strain>
    </source>
</reference>
<dbReference type="PANTHER" id="PTHR39594">
    <property type="entry name" value="PROTEIN YCHQ"/>
    <property type="match status" value="1"/>
</dbReference>
<feature type="transmembrane region" description="Helical" evidence="1">
    <location>
        <begin position="12"/>
        <end position="33"/>
    </location>
</feature>
<dbReference type="PANTHER" id="PTHR39594:SF1">
    <property type="entry name" value="PROTEIN YCHQ"/>
    <property type="match status" value="1"/>
</dbReference>
<feature type="transmembrane region" description="Helical" evidence="1">
    <location>
        <begin position="68"/>
        <end position="88"/>
    </location>
</feature>
<dbReference type="Pfam" id="PF04247">
    <property type="entry name" value="SirB"/>
    <property type="match status" value="1"/>
</dbReference>
<reference evidence="2" key="2">
    <citation type="submission" date="2021-04" db="EMBL/GenBank/DDBJ databases">
        <authorList>
            <person name="Gilroy R."/>
        </authorList>
    </citation>
    <scope>NUCLEOTIDE SEQUENCE</scope>
    <source>
        <strain evidence="2">9264</strain>
    </source>
</reference>
<evidence type="ECO:0000256" key="1">
    <source>
        <dbReference type="SAM" id="Phobius"/>
    </source>
</evidence>
<name>A0A9D2RG54_9BURK</name>
<evidence type="ECO:0000313" key="3">
    <source>
        <dbReference type="Proteomes" id="UP000823889"/>
    </source>
</evidence>
<dbReference type="AlphaFoldDB" id="A0A9D2RG54"/>
<accession>A0A9D2RG54</accession>
<feature type="transmembrane region" description="Helical" evidence="1">
    <location>
        <begin position="100"/>
        <end position="124"/>
    </location>
</feature>
<comment type="caution">
    <text evidence="2">The sequence shown here is derived from an EMBL/GenBank/DDBJ whole genome shotgun (WGS) entry which is preliminary data.</text>
</comment>
<organism evidence="2 3">
    <name type="scientific">Candidatus Paenalcaligenes intestinipullorum</name>
    <dbReference type="NCBI Taxonomy" id="2838718"/>
    <lineage>
        <taxon>Bacteria</taxon>
        <taxon>Pseudomonadati</taxon>
        <taxon>Pseudomonadota</taxon>
        <taxon>Betaproteobacteria</taxon>
        <taxon>Burkholderiales</taxon>
        <taxon>Alcaligenaceae</taxon>
        <taxon>Paenalcaligenes</taxon>
    </lineage>
</organism>
<feature type="transmembrane region" description="Helical" evidence="1">
    <location>
        <begin position="45"/>
        <end position="62"/>
    </location>
</feature>
<keyword evidence="1" id="KW-0812">Transmembrane</keyword>